<evidence type="ECO:0000256" key="1">
    <source>
        <dbReference type="ARBA" id="ARBA00022741"/>
    </source>
</evidence>
<dbReference type="SUPFAM" id="SSF52540">
    <property type="entry name" value="P-loop containing nucleoside triphosphate hydrolases"/>
    <property type="match status" value="2"/>
</dbReference>
<dbReference type="InterPro" id="IPR017871">
    <property type="entry name" value="ABC_transporter-like_CS"/>
</dbReference>
<organism evidence="5">
    <name type="scientific">anaerobic digester metagenome</name>
    <dbReference type="NCBI Taxonomy" id="1263854"/>
    <lineage>
        <taxon>unclassified sequences</taxon>
        <taxon>metagenomes</taxon>
        <taxon>ecological metagenomes</taxon>
    </lineage>
</organism>
<sequence length="548" mass="61926">MLLLEADKIKKLYGDRILFRIDSLKIYQGERIGVVGANGCGKTTLLNILAGIDSPSEGTVRRYSRYAFIHQLEDTETHPVERIMEKRFGVPDLDHKTMSGGERTRLKIARALSDQCPLIFADEPTCNLDLAGIQLLEEELKNFKGALVLVSHDRALLDSLCTRIIEIENGLVTGYTGNFSEYRRQKEAAGKRRLAEYEHYLSEKRRLTAALIEKKQKAGSMKKTPSRMGNSEARLHKGKTGQKMAKLEKAAAAIRTRIEQLEVKEKPAKPIKVNMDIKDQRQLYCRVAVTGKSVSKAFGNKVILKEISFEVPAGKKVALIGNNGSGKTTLLKMIETGEKGIETARGARIGYFHQDLDTLDENKTLLENVMQDSSLPLPDVRLILARLMFRREEVHKKVKVLSGGERVKVALAKIFAGSYNVIVLDEPTNYLDVYSLEALEKVMKEYRGTILFVSHDRTFIEQIADEVIVLQHGKAVHYPGKYSEYLQRLDSFERSGQDQRRIKILQLENKLSEIIGRLCTSKQKDTSTLDTEYKTILKELNLLRSLSK</sequence>
<evidence type="ECO:0000259" key="4">
    <source>
        <dbReference type="PROSITE" id="PS50893"/>
    </source>
</evidence>
<dbReference type="NCBIfam" id="NF000355">
    <property type="entry name" value="ribo_prot_ABC_F"/>
    <property type="match status" value="1"/>
</dbReference>
<feature type="region of interest" description="Disordered" evidence="3">
    <location>
        <begin position="214"/>
        <end position="242"/>
    </location>
</feature>
<gene>
    <name evidence="5" type="ORF">SCFA_1640004</name>
</gene>
<dbReference type="PROSITE" id="PS00211">
    <property type="entry name" value="ABC_TRANSPORTER_1"/>
    <property type="match status" value="2"/>
</dbReference>
<dbReference type="PROSITE" id="PS50893">
    <property type="entry name" value="ABC_TRANSPORTER_2"/>
    <property type="match status" value="2"/>
</dbReference>
<feature type="domain" description="ABC transporter" evidence="4">
    <location>
        <begin position="4"/>
        <end position="194"/>
    </location>
</feature>
<dbReference type="GO" id="GO:0005524">
    <property type="term" value="F:ATP binding"/>
    <property type="evidence" value="ECO:0007669"/>
    <property type="project" value="UniProtKB-KW"/>
</dbReference>
<dbReference type="CDD" id="cd03221">
    <property type="entry name" value="ABCF_EF-3"/>
    <property type="match status" value="2"/>
</dbReference>
<proteinExistence type="predicted"/>
<feature type="domain" description="ABC transporter" evidence="4">
    <location>
        <begin position="289"/>
        <end position="497"/>
    </location>
</feature>
<accession>A0A485LVJ0</accession>
<dbReference type="InterPro" id="IPR003593">
    <property type="entry name" value="AAA+_ATPase"/>
</dbReference>
<dbReference type="PANTHER" id="PTHR42855:SF2">
    <property type="entry name" value="DRUG RESISTANCE ABC TRANSPORTER,ATP-BINDING PROTEIN"/>
    <property type="match status" value="1"/>
</dbReference>
<protein>
    <submittedName>
        <fullName evidence="5">Macrolide transport system ATP-binding/permease protein</fullName>
    </submittedName>
</protein>
<evidence type="ECO:0000256" key="2">
    <source>
        <dbReference type="ARBA" id="ARBA00022840"/>
    </source>
</evidence>
<dbReference type="InterPro" id="IPR027417">
    <property type="entry name" value="P-loop_NTPase"/>
</dbReference>
<dbReference type="AlphaFoldDB" id="A0A485LVJ0"/>
<reference evidence="5" key="1">
    <citation type="submission" date="2019-03" db="EMBL/GenBank/DDBJ databases">
        <authorList>
            <person name="Hao L."/>
        </authorList>
    </citation>
    <scope>NUCLEOTIDE SEQUENCE</scope>
</reference>
<dbReference type="PANTHER" id="PTHR42855">
    <property type="entry name" value="ABC TRANSPORTER ATP-BINDING SUBUNIT"/>
    <property type="match status" value="1"/>
</dbReference>
<keyword evidence="2 5" id="KW-0067">ATP-binding</keyword>
<dbReference type="SMART" id="SM00382">
    <property type="entry name" value="AAA"/>
    <property type="match status" value="2"/>
</dbReference>
<dbReference type="InterPro" id="IPR003439">
    <property type="entry name" value="ABC_transporter-like_ATP-bd"/>
</dbReference>
<dbReference type="Gene3D" id="3.40.50.300">
    <property type="entry name" value="P-loop containing nucleotide triphosphate hydrolases"/>
    <property type="match status" value="3"/>
</dbReference>
<keyword evidence="1" id="KW-0547">Nucleotide-binding</keyword>
<evidence type="ECO:0000313" key="5">
    <source>
        <dbReference type="EMBL" id="VFU12276.1"/>
    </source>
</evidence>
<name>A0A485LVJ0_9ZZZZ</name>
<evidence type="ECO:0000256" key="3">
    <source>
        <dbReference type="SAM" id="MobiDB-lite"/>
    </source>
</evidence>
<dbReference type="InterPro" id="IPR051309">
    <property type="entry name" value="ABCF_ATPase"/>
</dbReference>
<dbReference type="EMBL" id="CAADRN010000073">
    <property type="protein sequence ID" value="VFU12276.1"/>
    <property type="molecule type" value="Genomic_DNA"/>
</dbReference>
<dbReference type="GO" id="GO:0016887">
    <property type="term" value="F:ATP hydrolysis activity"/>
    <property type="evidence" value="ECO:0007669"/>
    <property type="project" value="InterPro"/>
</dbReference>
<dbReference type="Pfam" id="PF00005">
    <property type="entry name" value="ABC_tran"/>
    <property type="match status" value="2"/>
</dbReference>